<evidence type="ECO:0000313" key="2">
    <source>
        <dbReference type="EMBL" id="WAL58450.1"/>
    </source>
</evidence>
<feature type="transmembrane region" description="Helical" evidence="1">
    <location>
        <begin position="100"/>
        <end position="122"/>
    </location>
</feature>
<feature type="transmembrane region" description="Helical" evidence="1">
    <location>
        <begin position="16"/>
        <end position="36"/>
    </location>
</feature>
<feature type="transmembrane region" description="Helical" evidence="1">
    <location>
        <begin position="317"/>
        <end position="339"/>
    </location>
</feature>
<feature type="transmembrane region" description="Helical" evidence="1">
    <location>
        <begin position="241"/>
        <end position="263"/>
    </location>
</feature>
<feature type="transmembrane region" description="Helical" evidence="1">
    <location>
        <begin position="377"/>
        <end position="398"/>
    </location>
</feature>
<feature type="transmembrane region" description="Helical" evidence="1">
    <location>
        <begin position="134"/>
        <end position="153"/>
    </location>
</feature>
<name>A0A9E8Z8H8_9CYAN</name>
<organism evidence="2 3">
    <name type="scientific">Thermocoleostomius sinensis A174</name>
    <dbReference type="NCBI Taxonomy" id="2016057"/>
    <lineage>
        <taxon>Bacteria</taxon>
        <taxon>Bacillati</taxon>
        <taxon>Cyanobacteriota</taxon>
        <taxon>Cyanophyceae</taxon>
        <taxon>Oculatellales</taxon>
        <taxon>Oculatellaceae</taxon>
        <taxon>Thermocoleostomius</taxon>
    </lineage>
</organism>
<dbReference type="AlphaFoldDB" id="A0A9E8Z8H8"/>
<keyword evidence="1" id="KW-0812">Transmembrane</keyword>
<sequence length="713" mass="79599">MKVTIFASNSQTTWRFYTKLIAILVLLTMVMTIPYLRSQRVFLGGDINDGFYQLTLRVIESFRQSPIAALQLIYQSFNQNYNKLFSLPLIPFFLLFGNSYLVYVIALAIVYLLTFALVMGAIATQLIPIHSKAVFTSAALITVLLTPNWVTIFQGYPDISGTLVISMAIWVALRGVGTQFESLLVQRWQVPVLGGLLATAILLRRHFAYAVVALLVALLVHTAIGFGLAVRQSPQQAWHHLWQFGLRLVLVLATSVSIVVLLATEFAQRVVTSDYVALYESWSRSFAEALTFYVRLYGWGVWLLVGLGLLAGLLTRILAVPIVLFILTFGGVSLTVWLVKLRYTETYYAIHFVPLIVLGITALLWSIILTIYNRKRIILLTCISLYLLSNILMGLTPIGKAQFRLRSAFAASYSPIVRTNYGAVIQVVDFLRQIAPNQEPIFVVYSGHLPAYLVSAAERTVYGTQGKLLNLRSAALTDSNGFYPIQELLEAEFVVVTDPFLAWHEGKQDAIQTAFAAFTEPWEIAEDFQLLPQAFDLQTGAITRIYQRLHPTSIDRAIRTLHTMQSRVNKPLGAQLDWVVLTPRSGTRVQHQGQRQYTVKLPALTSSSAEQTTLVYVGDLPDQALVRGRVVMPQSYQDAVVSVTPLDEQGRPTQPARSIDFIQTAPLTIEFNGIGAAYLQLGVQRLTEGQDDRCTLKIKSLTVTESKPEAELR</sequence>
<accession>A0A9E8Z8H8</accession>
<evidence type="ECO:0000256" key="1">
    <source>
        <dbReference type="SAM" id="Phobius"/>
    </source>
</evidence>
<feature type="transmembrane region" description="Helical" evidence="1">
    <location>
        <begin position="346"/>
        <end position="371"/>
    </location>
</feature>
<dbReference type="EMBL" id="CP113797">
    <property type="protein sequence ID" value="WAL58450.1"/>
    <property type="molecule type" value="Genomic_DNA"/>
</dbReference>
<dbReference type="Proteomes" id="UP001163152">
    <property type="component" value="Chromosome"/>
</dbReference>
<proteinExistence type="predicted"/>
<feature type="transmembrane region" description="Helical" evidence="1">
    <location>
        <begin position="292"/>
        <end position="311"/>
    </location>
</feature>
<dbReference type="KEGG" id="tsin:OXH18_14790"/>
<reference evidence="2" key="1">
    <citation type="submission" date="2022-12" db="EMBL/GenBank/DDBJ databases">
        <title>Polyphasic identification of a Novel Hot-Spring Cyanobacterium Ocullathermofonsia sinensis gen nov. sp. nov. and Genomic Insights on its Adaptations to the Thermal Habitat.</title>
        <authorList>
            <person name="Daroch M."/>
            <person name="Tang J."/>
            <person name="Jiang Y."/>
        </authorList>
    </citation>
    <scope>NUCLEOTIDE SEQUENCE</scope>
    <source>
        <strain evidence="2">PKUAC-SCTA174</strain>
    </source>
</reference>
<gene>
    <name evidence="2" type="ORF">OXH18_14790</name>
</gene>
<protein>
    <submittedName>
        <fullName evidence="2">Uncharacterized protein</fullName>
    </submittedName>
</protein>
<keyword evidence="3" id="KW-1185">Reference proteome</keyword>
<keyword evidence="1" id="KW-1133">Transmembrane helix</keyword>
<dbReference type="RefSeq" id="WP_268607866.1">
    <property type="nucleotide sequence ID" value="NZ_CP113797.1"/>
</dbReference>
<evidence type="ECO:0000313" key="3">
    <source>
        <dbReference type="Proteomes" id="UP001163152"/>
    </source>
</evidence>
<feature type="transmembrane region" description="Helical" evidence="1">
    <location>
        <begin position="207"/>
        <end position="229"/>
    </location>
</feature>
<keyword evidence="1" id="KW-0472">Membrane</keyword>